<evidence type="ECO:0000313" key="6">
    <source>
        <dbReference type="Proteomes" id="UP000582837"/>
    </source>
</evidence>
<feature type="domain" description="FAD-binding" evidence="4">
    <location>
        <begin position="5"/>
        <end position="344"/>
    </location>
</feature>
<comment type="caution">
    <text evidence="5">The sequence shown here is derived from an EMBL/GenBank/DDBJ whole genome shotgun (WGS) entry which is preliminary data.</text>
</comment>
<reference evidence="5 6" key="1">
    <citation type="submission" date="2020-08" db="EMBL/GenBank/DDBJ databases">
        <title>Genomic Encyclopedia of Type Strains, Phase IV (KMG-IV): sequencing the most valuable type-strain genomes for metagenomic binning, comparative biology and taxonomic classification.</title>
        <authorList>
            <person name="Goeker M."/>
        </authorList>
    </citation>
    <scope>NUCLEOTIDE SEQUENCE [LARGE SCALE GENOMIC DNA]</scope>
    <source>
        <strain evidence="5 6">DSM 29007</strain>
    </source>
</reference>
<evidence type="ECO:0000313" key="5">
    <source>
        <dbReference type="EMBL" id="MBB6068690.1"/>
    </source>
</evidence>
<dbReference type="Pfam" id="PF01494">
    <property type="entry name" value="FAD_binding_3"/>
    <property type="match status" value="1"/>
</dbReference>
<keyword evidence="2" id="KW-0285">Flavoprotein</keyword>
<organism evidence="5 6">
    <name type="scientific">Longimicrobium terrae</name>
    <dbReference type="NCBI Taxonomy" id="1639882"/>
    <lineage>
        <taxon>Bacteria</taxon>
        <taxon>Pseudomonadati</taxon>
        <taxon>Gemmatimonadota</taxon>
        <taxon>Longimicrobiia</taxon>
        <taxon>Longimicrobiales</taxon>
        <taxon>Longimicrobiaceae</taxon>
        <taxon>Longimicrobium</taxon>
    </lineage>
</organism>
<dbReference type="Gene3D" id="3.50.50.60">
    <property type="entry name" value="FAD/NAD(P)-binding domain"/>
    <property type="match status" value="1"/>
</dbReference>
<dbReference type="InterPro" id="IPR050641">
    <property type="entry name" value="RIFMO-like"/>
</dbReference>
<dbReference type="Gene3D" id="3.30.70.2450">
    <property type="match status" value="1"/>
</dbReference>
<dbReference type="SUPFAM" id="SSF51905">
    <property type="entry name" value="FAD/NAD(P)-binding domain"/>
    <property type="match status" value="1"/>
</dbReference>
<evidence type="ECO:0000256" key="3">
    <source>
        <dbReference type="ARBA" id="ARBA00022827"/>
    </source>
</evidence>
<dbReference type="PANTHER" id="PTHR43004:SF19">
    <property type="entry name" value="BINDING MONOOXYGENASE, PUTATIVE (JCVI)-RELATED"/>
    <property type="match status" value="1"/>
</dbReference>
<evidence type="ECO:0000256" key="1">
    <source>
        <dbReference type="ARBA" id="ARBA00001974"/>
    </source>
</evidence>
<name>A0A841GP56_9BACT</name>
<dbReference type="GO" id="GO:0071949">
    <property type="term" value="F:FAD binding"/>
    <property type="evidence" value="ECO:0007669"/>
    <property type="project" value="InterPro"/>
</dbReference>
<dbReference type="GO" id="GO:0016709">
    <property type="term" value="F:oxidoreductase activity, acting on paired donors, with incorporation or reduction of molecular oxygen, NAD(P)H as one donor, and incorporation of one atom of oxygen"/>
    <property type="evidence" value="ECO:0007669"/>
    <property type="project" value="UniProtKB-ARBA"/>
</dbReference>
<keyword evidence="6" id="KW-1185">Reference proteome</keyword>
<gene>
    <name evidence="5" type="ORF">HNQ61_000301</name>
</gene>
<dbReference type="RefSeq" id="WP_170030980.1">
    <property type="nucleotide sequence ID" value="NZ_JABDTL010000001.1"/>
</dbReference>
<dbReference type="AlphaFoldDB" id="A0A841GP56"/>
<protein>
    <submittedName>
        <fullName evidence="5">2-polyprenyl-6-methoxyphenol hydroxylase-like FAD-dependent oxidoreductase</fullName>
    </submittedName>
</protein>
<accession>A0A841GP56</accession>
<comment type="cofactor">
    <cofactor evidence="1">
        <name>FAD</name>
        <dbReference type="ChEBI" id="CHEBI:57692"/>
    </cofactor>
</comment>
<sequence>MTQHDVLIVGAGPTGLVLALWLTKQGVSVRIVDRAAGPGTTSRAMAVQARTLELYRQLGMADEVAAAGRPNPAINLWVRGDRKARLSFGDAGEKVTPYPFLLIYPQDQHERLLISRLEQLGVTVERETELAGLEDRGDHVVGRLRSSGGFEESCTARYVAGCDGARSPVRHLIGSGFDGGTYDKTFYVADVEARGAAADGEGHIALDQADFVVVLGYGAAGQARLIGTVRDERPDGTATALRFEDVGHRALDRLGLEVTRVHWFSTYRVHHRVTDRYRRGNVFLLGDAAHVHSPAGGQGMNTGIGDAVNLAWKLEAVLRGRAPDALLDSYQTERRAFAERLVDTTDRAFTLATAQGTLADFVRTRLVPLVVPAASRIDAVRETAFRVLSQTMIHYRESPLSAGEAGEVRGGDRLPWVRTSSSDNYDSLAAIAWQAHAYGTVPEDVERWCADHGVPLHRFGWDEAHGRAGFARDALYLLRPDTYVGLALPRPGAMALDAYAAERGLKLGPLAR</sequence>
<dbReference type="Proteomes" id="UP000582837">
    <property type="component" value="Unassembled WGS sequence"/>
</dbReference>
<dbReference type="EMBL" id="JACHIA010000001">
    <property type="protein sequence ID" value="MBB6068690.1"/>
    <property type="molecule type" value="Genomic_DNA"/>
</dbReference>
<dbReference type="PRINTS" id="PR00420">
    <property type="entry name" value="RNGMNOXGNASE"/>
</dbReference>
<dbReference type="InterPro" id="IPR002938">
    <property type="entry name" value="FAD-bd"/>
</dbReference>
<evidence type="ECO:0000259" key="4">
    <source>
        <dbReference type="Pfam" id="PF01494"/>
    </source>
</evidence>
<evidence type="ECO:0000256" key="2">
    <source>
        <dbReference type="ARBA" id="ARBA00022630"/>
    </source>
</evidence>
<keyword evidence="3" id="KW-0274">FAD</keyword>
<dbReference type="PANTHER" id="PTHR43004">
    <property type="entry name" value="TRK SYSTEM POTASSIUM UPTAKE PROTEIN"/>
    <property type="match status" value="1"/>
</dbReference>
<proteinExistence type="predicted"/>
<dbReference type="InterPro" id="IPR036188">
    <property type="entry name" value="FAD/NAD-bd_sf"/>
</dbReference>